<organism evidence="2 3">
    <name type="scientific">Acrodontium crateriforme</name>
    <dbReference type="NCBI Taxonomy" id="150365"/>
    <lineage>
        <taxon>Eukaryota</taxon>
        <taxon>Fungi</taxon>
        <taxon>Dikarya</taxon>
        <taxon>Ascomycota</taxon>
        <taxon>Pezizomycotina</taxon>
        <taxon>Dothideomycetes</taxon>
        <taxon>Dothideomycetidae</taxon>
        <taxon>Mycosphaerellales</taxon>
        <taxon>Teratosphaeriaceae</taxon>
        <taxon>Acrodontium</taxon>
    </lineage>
</organism>
<keyword evidence="3" id="KW-1185">Reference proteome</keyword>
<dbReference type="AlphaFoldDB" id="A0AAQ3R8D5"/>
<protein>
    <submittedName>
        <fullName evidence="2">Uncharacterized protein</fullName>
    </submittedName>
</protein>
<evidence type="ECO:0000313" key="2">
    <source>
        <dbReference type="EMBL" id="WPG99385.1"/>
    </source>
</evidence>
<dbReference type="Proteomes" id="UP001303373">
    <property type="component" value="Chromosome 3"/>
</dbReference>
<name>A0AAQ3R8D5_9PEZI</name>
<dbReference type="EMBL" id="CP138582">
    <property type="protein sequence ID" value="WPG99385.1"/>
    <property type="molecule type" value="Genomic_DNA"/>
</dbReference>
<reference evidence="2 3" key="1">
    <citation type="submission" date="2023-11" db="EMBL/GenBank/DDBJ databases">
        <title>An acidophilic fungus is an integral part of prey digestion in a carnivorous sundew plant.</title>
        <authorList>
            <person name="Tsai I.J."/>
        </authorList>
    </citation>
    <scope>NUCLEOTIDE SEQUENCE [LARGE SCALE GENOMIC DNA]</scope>
    <source>
        <strain evidence="2">169a</strain>
    </source>
</reference>
<accession>A0AAQ3R8D5</accession>
<proteinExistence type="predicted"/>
<sequence length="194" mass="21962">MAEYNLVSDSQYMRDDYLRSAPSGREGVVALATSTSMGTPRYILASTIDGGLRGNRYNQTPSNAGIPVLPRSQYDRPDHPCETASYSGRQDSMRRVNRDASIANGAIIRPAANVQLHPMMNDDGQYPTSFARPRKLSDFTQMNQVQLDNILDAYDLTLRRQDYSDTKTERIRSLVILFEFLGAHRLAEQLRRRN</sequence>
<gene>
    <name evidence="2" type="ORF">R9X50_00219900</name>
</gene>
<evidence type="ECO:0000313" key="3">
    <source>
        <dbReference type="Proteomes" id="UP001303373"/>
    </source>
</evidence>
<evidence type="ECO:0000256" key="1">
    <source>
        <dbReference type="SAM" id="MobiDB-lite"/>
    </source>
</evidence>
<feature type="region of interest" description="Disordered" evidence="1">
    <location>
        <begin position="54"/>
        <end position="77"/>
    </location>
</feature>